<evidence type="ECO:0000313" key="4">
    <source>
        <dbReference type="Proteomes" id="UP000270343"/>
    </source>
</evidence>
<organism evidence="3 4">
    <name type="scientific">Streptomyces klenkii</name>
    <dbReference type="NCBI Taxonomy" id="1420899"/>
    <lineage>
        <taxon>Bacteria</taxon>
        <taxon>Bacillati</taxon>
        <taxon>Actinomycetota</taxon>
        <taxon>Actinomycetes</taxon>
        <taxon>Kitasatosporales</taxon>
        <taxon>Streptomycetaceae</taxon>
        <taxon>Streptomyces</taxon>
    </lineage>
</organism>
<evidence type="ECO:0000313" key="3">
    <source>
        <dbReference type="EMBL" id="RKN49883.1"/>
    </source>
</evidence>
<dbReference type="SUPFAM" id="SSF51735">
    <property type="entry name" value="NAD(P)-binding Rossmann-fold domains"/>
    <property type="match status" value="1"/>
</dbReference>
<keyword evidence="1" id="KW-0560">Oxidoreductase</keyword>
<evidence type="ECO:0000259" key="2">
    <source>
        <dbReference type="Pfam" id="PF03807"/>
    </source>
</evidence>
<gene>
    <name evidence="3" type="ORF">D7231_35960</name>
</gene>
<dbReference type="GO" id="GO:0016491">
    <property type="term" value="F:oxidoreductase activity"/>
    <property type="evidence" value="ECO:0007669"/>
    <property type="project" value="UniProtKB-KW"/>
</dbReference>
<reference evidence="3 4" key="1">
    <citation type="journal article" date="2015" name="Antonie Van Leeuwenhoek">
        <title>Streptomyces klenkii sp. nov., isolated from deep marine sediment.</title>
        <authorList>
            <person name="Veyisoglu A."/>
            <person name="Sahin N."/>
        </authorList>
    </citation>
    <scope>NUCLEOTIDE SEQUENCE [LARGE SCALE GENOMIC DNA]</scope>
    <source>
        <strain evidence="3 4">KCTC 29202</strain>
    </source>
</reference>
<evidence type="ECO:0000256" key="1">
    <source>
        <dbReference type="ARBA" id="ARBA00023002"/>
    </source>
</evidence>
<comment type="caution">
    <text evidence="3">The sequence shown here is derived from an EMBL/GenBank/DDBJ whole genome shotgun (WGS) entry which is preliminary data.</text>
</comment>
<accession>A0A3A9ZNY5</accession>
<dbReference type="Pfam" id="PF03807">
    <property type="entry name" value="F420_oxidored"/>
    <property type="match status" value="1"/>
</dbReference>
<sequence>MGPSVPPASYQTVGAPDVAFLGHRFRTKENAVNVGMLGTGNLAETLGRAWARSGHSILVTGRDPLHADRAAGRIPAAEAVAPADFAGRTDAVVVAVPWEGLTAVLQLVGAPDGALAGRTVIDCTNPVDYATGELKPASGSAAQLVARSAPGAHVVKALHLFAGASWPYAGPRETAPVVAVCGTERRALDLATALIGDLGGRTAVIGGLDSARQLEEAAGFVMRVAAAGHNPRLAVPDIDPESLGTRQATTG</sequence>
<dbReference type="InterPro" id="IPR028939">
    <property type="entry name" value="P5C_Rdtase_cat_N"/>
</dbReference>
<dbReference type="InterPro" id="IPR036291">
    <property type="entry name" value="NAD(P)-bd_dom_sf"/>
</dbReference>
<dbReference type="AlphaFoldDB" id="A0A3A9ZNY5"/>
<dbReference type="InterPro" id="IPR051267">
    <property type="entry name" value="STEAP_metalloreductase"/>
</dbReference>
<dbReference type="PANTHER" id="PTHR14239:SF10">
    <property type="entry name" value="REDUCTASE"/>
    <property type="match status" value="1"/>
</dbReference>
<proteinExistence type="predicted"/>
<dbReference type="Proteomes" id="UP000270343">
    <property type="component" value="Unassembled WGS sequence"/>
</dbReference>
<keyword evidence="4" id="KW-1185">Reference proteome</keyword>
<dbReference type="Gene3D" id="3.40.50.720">
    <property type="entry name" value="NAD(P)-binding Rossmann-like Domain"/>
    <property type="match status" value="1"/>
</dbReference>
<dbReference type="OrthoDB" id="5738121at2"/>
<protein>
    <submittedName>
        <fullName evidence="3">NADP oxidoreductase</fullName>
    </submittedName>
</protein>
<dbReference type="EMBL" id="RBAM01000227">
    <property type="protein sequence ID" value="RKN49883.1"/>
    <property type="molecule type" value="Genomic_DNA"/>
</dbReference>
<name>A0A3A9ZNY5_9ACTN</name>
<dbReference type="PANTHER" id="PTHR14239">
    <property type="entry name" value="DUDULIN-RELATED"/>
    <property type="match status" value="1"/>
</dbReference>
<feature type="domain" description="Pyrroline-5-carboxylate reductase catalytic N-terminal" evidence="2">
    <location>
        <begin position="34"/>
        <end position="126"/>
    </location>
</feature>